<name>A0A2T4IER4_9RHOO</name>
<comment type="similarity">
    <text evidence="1">Belongs to the TelA family.</text>
</comment>
<dbReference type="EMBL" id="PZKC01000007">
    <property type="protein sequence ID" value="PTD96269.1"/>
    <property type="molecule type" value="Genomic_DNA"/>
</dbReference>
<feature type="coiled-coil region" evidence="2">
    <location>
        <begin position="138"/>
        <end position="165"/>
    </location>
</feature>
<evidence type="ECO:0000256" key="2">
    <source>
        <dbReference type="SAM" id="Coils"/>
    </source>
</evidence>
<organism evidence="3 4">
    <name type="scientific">Pseudothauera lacus</name>
    <dbReference type="NCBI Taxonomy" id="2136175"/>
    <lineage>
        <taxon>Bacteria</taxon>
        <taxon>Pseudomonadati</taxon>
        <taxon>Pseudomonadota</taxon>
        <taxon>Betaproteobacteria</taxon>
        <taxon>Rhodocyclales</taxon>
        <taxon>Zoogloeaceae</taxon>
        <taxon>Pseudothauera</taxon>
    </lineage>
</organism>
<reference evidence="3 4" key="2">
    <citation type="submission" date="2018-04" db="EMBL/GenBank/DDBJ databases">
        <title>Thauera lacus sp. nov., isolated from an saline lake in Inner Mongolia, China.</title>
        <authorList>
            <person name="Liang Q.-Y."/>
        </authorList>
    </citation>
    <scope>NUCLEOTIDE SEQUENCE [LARGE SCALE GENOMIC DNA]</scope>
    <source>
        <strain evidence="3 4">D20</strain>
    </source>
</reference>
<gene>
    <name evidence="3" type="ORF">C8261_10135</name>
</gene>
<reference evidence="3 4" key="1">
    <citation type="submission" date="2018-03" db="EMBL/GenBank/DDBJ databases">
        <authorList>
            <person name="Keele B.F."/>
        </authorList>
    </citation>
    <scope>NUCLEOTIDE SEQUENCE [LARGE SCALE GENOMIC DNA]</scope>
    <source>
        <strain evidence="3 4">D20</strain>
    </source>
</reference>
<proteinExistence type="inferred from homology"/>
<evidence type="ECO:0000313" key="3">
    <source>
        <dbReference type="EMBL" id="PTD96269.1"/>
    </source>
</evidence>
<protein>
    <submittedName>
        <fullName evidence="3">Toxic anion resistance protein</fullName>
    </submittedName>
</protein>
<keyword evidence="4" id="KW-1185">Reference proteome</keyword>
<evidence type="ECO:0000313" key="4">
    <source>
        <dbReference type="Proteomes" id="UP000241193"/>
    </source>
</evidence>
<dbReference type="InterPro" id="IPR008863">
    <property type="entry name" value="Toxic_anion-R_TelA"/>
</dbReference>
<dbReference type="Pfam" id="PF05816">
    <property type="entry name" value="TelA"/>
    <property type="match status" value="1"/>
</dbReference>
<dbReference type="PANTHER" id="PTHR38432:SF1">
    <property type="entry name" value="TELA-LIKE PROTEIN SAOUHSC_01408"/>
    <property type="match status" value="1"/>
</dbReference>
<sequence length="366" mass="39847">MNESSTALTLGAAIAEGTDPDQAARQIVTALSEGEHSLQGIRDALNGLGQSLQVKAARKSELLLQPMHQLSARAADGGSIANTLIDLKMQVEALDPARVDFSAGWLSRLFGYLPFVGTPVKRYFSRYESASTVIDAIVASLERGREELKRDNITLRADQEDLRALAGELTRTANNAQLIDARLSEALEIDIPADDPRADLIARDLLFPLRQRIQDIQQQLAVTQQGLLTSDLIVRNNEELIRGVNRALTVTVNALQVVVSLAAALANQRIVLDKVNAVNRTTERMIGDGARMLREQGAEIHRQAASSQLDIGVLRQAFADIRGALDEVSSFRQQALPEMARNILALDEITREAGSLIERLPASHGS</sequence>
<dbReference type="Proteomes" id="UP000241193">
    <property type="component" value="Unassembled WGS sequence"/>
</dbReference>
<comment type="caution">
    <text evidence="3">The sequence shown here is derived from an EMBL/GenBank/DDBJ whole genome shotgun (WGS) entry which is preliminary data.</text>
</comment>
<dbReference type="OrthoDB" id="1654346at2"/>
<dbReference type="AlphaFoldDB" id="A0A2T4IER4"/>
<dbReference type="PANTHER" id="PTHR38432">
    <property type="entry name" value="TELA-LIKE PROTEIN SAOUHSC_01408"/>
    <property type="match status" value="1"/>
</dbReference>
<evidence type="ECO:0000256" key="1">
    <source>
        <dbReference type="ARBA" id="ARBA00005541"/>
    </source>
</evidence>
<dbReference type="RefSeq" id="WP_107493589.1">
    <property type="nucleotide sequence ID" value="NZ_PZKC01000007.1"/>
</dbReference>
<keyword evidence="2" id="KW-0175">Coiled coil</keyword>
<accession>A0A2T4IER4</accession>